<evidence type="ECO:0000313" key="3">
    <source>
        <dbReference type="Proteomes" id="UP000626026"/>
    </source>
</evidence>
<keyword evidence="3" id="KW-1185">Reference proteome</keyword>
<protein>
    <submittedName>
        <fullName evidence="2">Uncharacterized protein</fullName>
    </submittedName>
</protein>
<evidence type="ECO:0000256" key="1">
    <source>
        <dbReference type="SAM" id="MobiDB-lite"/>
    </source>
</evidence>
<name>A0ABR7RKY0_9PROT</name>
<feature type="non-terminal residue" evidence="2">
    <location>
        <position position="65"/>
    </location>
</feature>
<comment type="caution">
    <text evidence="2">The sequence shown here is derived from an EMBL/GenBank/DDBJ whole genome shotgun (WGS) entry which is preliminary data.</text>
</comment>
<reference evidence="2 3" key="1">
    <citation type="journal article" date="2013" name="Int. J. Syst. Evol. Microbiol.">
        <title>Roseomonas aerophila sp. nov., isolated from air.</title>
        <authorList>
            <person name="Kim S.J."/>
            <person name="Weon H.Y."/>
            <person name="Ahn J.H."/>
            <person name="Hong S.B."/>
            <person name="Seok S.J."/>
            <person name="Whang K.S."/>
            <person name="Kwon S.W."/>
        </authorList>
    </citation>
    <scope>NUCLEOTIDE SEQUENCE [LARGE SCALE GENOMIC DNA]</scope>
    <source>
        <strain evidence="2 3">NBRC 108923</strain>
    </source>
</reference>
<feature type="region of interest" description="Disordered" evidence="1">
    <location>
        <begin position="25"/>
        <end position="46"/>
    </location>
</feature>
<organism evidence="2 3">
    <name type="scientific">Teichococcus aerophilus</name>
    <dbReference type="NCBI Taxonomy" id="1224513"/>
    <lineage>
        <taxon>Bacteria</taxon>
        <taxon>Pseudomonadati</taxon>
        <taxon>Pseudomonadota</taxon>
        <taxon>Alphaproteobacteria</taxon>
        <taxon>Acetobacterales</taxon>
        <taxon>Roseomonadaceae</taxon>
        <taxon>Roseomonas</taxon>
    </lineage>
</organism>
<dbReference type="EMBL" id="JACTVA010000011">
    <property type="protein sequence ID" value="MBC9206964.1"/>
    <property type="molecule type" value="Genomic_DNA"/>
</dbReference>
<accession>A0ABR7RKY0</accession>
<evidence type="ECO:0000313" key="2">
    <source>
        <dbReference type="EMBL" id="MBC9206964.1"/>
    </source>
</evidence>
<proteinExistence type="predicted"/>
<dbReference type="Proteomes" id="UP000626026">
    <property type="component" value="Unassembled WGS sequence"/>
</dbReference>
<sequence length="65" mass="6750">MAPAIAAPLQAQPTQRTLRDAERIAREAQAAADAAREATRAAQAAEEALAEQRAQAGRRAVAAEA</sequence>
<dbReference type="RefSeq" id="WP_206684176.1">
    <property type="nucleotide sequence ID" value="NZ_JACTVA010000011.1"/>
</dbReference>
<gene>
    <name evidence="2" type="ORF">IBL26_08975</name>
</gene>